<accession>E3H8N8</accession>
<gene>
    <name evidence="6" type="ordered locus">Ilyop_1239</name>
</gene>
<organism evidence="6 7">
    <name type="scientific">Ilyobacter polytropus (strain ATCC 51220 / DSM 2926 / LMG 16218 / CuHBu1)</name>
    <dbReference type="NCBI Taxonomy" id="572544"/>
    <lineage>
        <taxon>Bacteria</taxon>
        <taxon>Fusobacteriati</taxon>
        <taxon>Fusobacteriota</taxon>
        <taxon>Fusobacteriia</taxon>
        <taxon>Fusobacteriales</taxon>
        <taxon>Fusobacteriaceae</taxon>
        <taxon>Ilyobacter</taxon>
    </lineage>
</organism>
<dbReference type="SMART" id="SM00382">
    <property type="entry name" value="AAA"/>
    <property type="match status" value="1"/>
</dbReference>
<evidence type="ECO:0000256" key="4">
    <source>
        <dbReference type="ARBA" id="ARBA00022840"/>
    </source>
</evidence>
<evidence type="ECO:0000313" key="6">
    <source>
        <dbReference type="EMBL" id="ADO83020.1"/>
    </source>
</evidence>
<dbReference type="STRING" id="572544.Ilyop_1239"/>
<dbReference type="SUPFAM" id="SSF52540">
    <property type="entry name" value="P-loop containing nucleoside triphosphate hydrolases"/>
    <property type="match status" value="1"/>
</dbReference>
<dbReference type="KEGG" id="ipo:Ilyop_1239"/>
<sequence length="251" mass="28112">MSRLFDIKNLTVKFNKGSFNALEKVNLYLKKGEILGILGESGGGKSTLANSMTLLNDRYTGEILYKGKELKSMNHGEKKIFSKEVQLIFQDPYSSLNPKMRLKDIILEGAFIHGLIPKNACNGLVKSLLDKVGLKESYLDRYPRELSGGERQKAAIARALALFPDVIIFDEATTNLDLVSQREILNIILELQKSGVTCIVISHNLPLINIISDRIIVINNGRIEEEGKTEDILTSPKSEYLKEILNSNYKL</sequence>
<dbReference type="CDD" id="cd03257">
    <property type="entry name" value="ABC_NikE_OppD_transporters"/>
    <property type="match status" value="1"/>
</dbReference>
<dbReference type="InterPro" id="IPR003439">
    <property type="entry name" value="ABC_transporter-like_ATP-bd"/>
</dbReference>
<dbReference type="InterPro" id="IPR027417">
    <property type="entry name" value="P-loop_NTPase"/>
</dbReference>
<name>E3H8N8_ILYPC</name>
<dbReference type="RefSeq" id="WP_013387687.1">
    <property type="nucleotide sequence ID" value="NC_014632.1"/>
</dbReference>
<dbReference type="GO" id="GO:0055085">
    <property type="term" value="P:transmembrane transport"/>
    <property type="evidence" value="ECO:0007669"/>
    <property type="project" value="UniProtKB-ARBA"/>
</dbReference>
<reference evidence="6 7" key="1">
    <citation type="journal article" date="2010" name="Stand. Genomic Sci.">
        <title>Complete genome sequence of Ilyobacter polytropus type strain (CuHbu1).</title>
        <authorList>
            <person name="Sikorski J."/>
            <person name="Chertkov O."/>
            <person name="Lapidus A."/>
            <person name="Nolan M."/>
            <person name="Lucas S."/>
            <person name="Del Rio T.G."/>
            <person name="Tice H."/>
            <person name="Cheng J.F."/>
            <person name="Tapia R."/>
            <person name="Han C."/>
            <person name="Goodwin L."/>
            <person name="Pitluck S."/>
            <person name="Liolios K."/>
            <person name="Ivanova N."/>
            <person name="Mavromatis K."/>
            <person name="Mikhailova N."/>
            <person name="Pati A."/>
            <person name="Chen A."/>
            <person name="Palaniappan K."/>
            <person name="Land M."/>
            <person name="Hauser L."/>
            <person name="Chang Y.J."/>
            <person name="Jeffries C.D."/>
            <person name="Brambilla E."/>
            <person name="Yasawong M."/>
            <person name="Rohde M."/>
            <person name="Pukall R."/>
            <person name="Spring S."/>
            <person name="Goker M."/>
            <person name="Woyke T."/>
            <person name="Bristow J."/>
            <person name="Eisen J.A."/>
            <person name="Markowitz V."/>
            <person name="Hugenholtz P."/>
            <person name="Kyrpides N.C."/>
            <person name="Klenk H.P."/>
        </authorList>
    </citation>
    <scope>NUCLEOTIDE SEQUENCE [LARGE SCALE GENOMIC DNA]</scope>
    <source>
        <strain evidence="7">ATCC 51220 / DSM 2926 / LMG 16218 / CuHBu1</strain>
    </source>
</reference>
<feature type="domain" description="ABC transporter" evidence="5">
    <location>
        <begin position="7"/>
        <end position="245"/>
    </location>
</feature>
<keyword evidence="3" id="KW-0547">Nucleotide-binding</keyword>
<evidence type="ECO:0000256" key="1">
    <source>
        <dbReference type="ARBA" id="ARBA00005417"/>
    </source>
</evidence>
<keyword evidence="7" id="KW-1185">Reference proteome</keyword>
<dbReference type="EMBL" id="CP002281">
    <property type="protein sequence ID" value="ADO83020.1"/>
    <property type="molecule type" value="Genomic_DNA"/>
</dbReference>
<dbReference type="Proteomes" id="UP000006875">
    <property type="component" value="Chromosome"/>
</dbReference>
<keyword evidence="2" id="KW-0813">Transport</keyword>
<dbReference type="PANTHER" id="PTHR43776">
    <property type="entry name" value="TRANSPORT ATP-BINDING PROTEIN"/>
    <property type="match status" value="1"/>
</dbReference>
<evidence type="ECO:0000256" key="2">
    <source>
        <dbReference type="ARBA" id="ARBA00022448"/>
    </source>
</evidence>
<dbReference type="InterPro" id="IPR050319">
    <property type="entry name" value="ABC_transp_ATP-bind"/>
</dbReference>
<dbReference type="Gene3D" id="3.40.50.300">
    <property type="entry name" value="P-loop containing nucleotide triphosphate hydrolases"/>
    <property type="match status" value="1"/>
</dbReference>
<dbReference type="GO" id="GO:0005524">
    <property type="term" value="F:ATP binding"/>
    <property type="evidence" value="ECO:0007669"/>
    <property type="project" value="UniProtKB-KW"/>
</dbReference>
<dbReference type="InterPro" id="IPR003593">
    <property type="entry name" value="AAA+_ATPase"/>
</dbReference>
<dbReference type="HOGENOM" id="CLU_000604_1_23_0"/>
<dbReference type="eggNOG" id="COG4608">
    <property type="taxonomic scope" value="Bacteria"/>
</dbReference>
<evidence type="ECO:0000256" key="3">
    <source>
        <dbReference type="ARBA" id="ARBA00022741"/>
    </source>
</evidence>
<keyword evidence="4" id="KW-0067">ATP-binding</keyword>
<evidence type="ECO:0000259" key="5">
    <source>
        <dbReference type="PROSITE" id="PS50893"/>
    </source>
</evidence>
<evidence type="ECO:0000313" key="7">
    <source>
        <dbReference type="Proteomes" id="UP000006875"/>
    </source>
</evidence>
<dbReference type="InterPro" id="IPR017871">
    <property type="entry name" value="ABC_transporter-like_CS"/>
</dbReference>
<dbReference type="PANTHER" id="PTHR43776:SF7">
    <property type="entry name" value="D,D-DIPEPTIDE TRANSPORT ATP-BINDING PROTEIN DDPF-RELATED"/>
    <property type="match status" value="1"/>
</dbReference>
<protein>
    <submittedName>
        <fullName evidence="6">ABC transporter related protein</fullName>
    </submittedName>
</protein>
<dbReference type="Pfam" id="PF00005">
    <property type="entry name" value="ABC_tran"/>
    <property type="match status" value="1"/>
</dbReference>
<dbReference type="PROSITE" id="PS00211">
    <property type="entry name" value="ABC_TRANSPORTER_1"/>
    <property type="match status" value="1"/>
</dbReference>
<proteinExistence type="inferred from homology"/>
<dbReference type="PROSITE" id="PS50893">
    <property type="entry name" value="ABC_TRANSPORTER_2"/>
    <property type="match status" value="1"/>
</dbReference>
<comment type="similarity">
    <text evidence="1">Belongs to the ABC transporter superfamily.</text>
</comment>
<dbReference type="AlphaFoldDB" id="E3H8N8"/>
<dbReference type="GO" id="GO:0016887">
    <property type="term" value="F:ATP hydrolysis activity"/>
    <property type="evidence" value="ECO:0007669"/>
    <property type="project" value="InterPro"/>
</dbReference>